<dbReference type="GO" id="GO:0015288">
    <property type="term" value="F:porin activity"/>
    <property type="evidence" value="ECO:0007669"/>
    <property type="project" value="TreeGrafter"/>
</dbReference>
<dbReference type="AlphaFoldDB" id="A0A368JSZ0"/>
<sequence>MTSRLLNLVFNTHRKGIILPLCCLFIPSLLYGQTTAPTAQTPAAQAASAPNDTLYLDITQDLSTQLLPFEEIYKLALARSPLIRLENESIITQNADYKLSKIQILESATGFTNYSFGNQAILSNTSFGADALGQIANGYRTGVGLQISLYDLFGRGHKIRQARANYQTSIIKKEIAELQLKKDLVTVYQDLMTSQRVLKIRIQDEQAAFAVYRIAEADSQQGRIDPKSMATASNGYAQTKSIAEQARGEFLKNVFYLEATVGVPIQQLKRK</sequence>
<keyword evidence="2" id="KW-1134">Transmembrane beta strand</keyword>
<dbReference type="RefSeq" id="WP_114405998.1">
    <property type="nucleotide sequence ID" value="NZ_QOWE01000007.1"/>
</dbReference>
<feature type="signal peptide" evidence="6">
    <location>
        <begin position="1"/>
        <end position="32"/>
    </location>
</feature>
<dbReference type="Gene3D" id="1.20.1600.10">
    <property type="entry name" value="Outer membrane efflux proteins (OEP)"/>
    <property type="match status" value="1"/>
</dbReference>
<keyword evidence="3" id="KW-0812">Transmembrane</keyword>
<dbReference type="PANTHER" id="PTHR30026:SF20">
    <property type="entry name" value="OUTER MEMBRANE PROTEIN TOLC"/>
    <property type="match status" value="1"/>
</dbReference>
<accession>A0A368JSZ0</accession>
<reference evidence="7 8" key="1">
    <citation type="submission" date="2018-07" db="EMBL/GenBank/DDBJ databases">
        <title>Genome analysis of Larkinella rosea.</title>
        <authorList>
            <person name="Zhou Z."/>
            <person name="Wang G."/>
        </authorList>
    </citation>
    <scope>NUCLEOTIDE SEQUENCE [LARGE SCALE GENOMIC DNA]</scope>
    <source>
        <strain evidence="8">zzj9</strain>
    </source>
</reference>
<comment type="subcellular location">
    <subcellularLocation>
        <location evidence="1">Cell outer membrane</location>
    </subcellularLocation>
</comment>
<keyword evidence="6" id="KW-0732">Signal</keyword>
<keyword evidence="4" id="KW-0472">Membrane</keyword>
<evidence type="ECO:0000256" key="6">
    <source>
        <dbReference type="SAM" id="SignalP"/>
    </source>
</evidence>
<evidence type="ECO:0000256" key="5">
    <source>
        <dbReference type="ARBA" id="ARBA00023237"/>
    </source>
</evidence>
<evidence type="ECO:0000256" key="2">
    <source>
        <dbReference type="ARBA" id="ARBA00022452"/>
    </source>
</evidence>
<evidence type="ECO:0000256" key="1">
    <source>
        <dbReference type="ARBA" id="ARBA00004442"/>
    </source>
</evidence>
<protein>
    <recommendedName>
        <fullName evidence="9">TolC family protein</fullName>
    </recommendedName>
</protein>
<dbReference type="PANTHER" id="PTHR30026">
    <property type="entry name" value="OUTER MEMBRANE PROTEIN TOLC"/>
    <property type="match status" value="1"/>
</dbReference>
<dbReference type="Proteomes" id="UP000253383">
    <property type="component" value="Unassembled WGS sequence"/>
</dbReference>
<keyword evidence="5" id="KW-0998">Cell outer membrane</keyword>
<dbReference type="GO" id="GO:0015562">
    <property type="term" value="F:efflux transmembrane transporter activity"/>
    <property type="evidence" value="ECO:0007669"/>
    <property type="project" value="InterPro"/>
</dbReference>
<dbReference type="InterPro" id="IPR051906">
    <property type="entry name" value="TolC-like"/>
</dbReference>
<evidence type="ECO:0000256" key="3">
    <source>
        <dbReference type="ARBA" id="ARBA00022692"/>
    </source>
</evidence>
<comment type="caution">
    <text evidence="7">The sequence shown here is derived from an EMBL/GenBank/DDBJ whole genome shotgun (WGS) entry which is preliminary data.</text>
</comment>
<organism evidence="7 8">
    <name type="scientific">Larkinella punicea</name>
    <dbReference type="NCBI Taxonomy" id="2315727"/>
    <lineage>
        <taxon>Bacteria</taxon>
        <taxon>Pseudomonadati</taxon>
        <taxon>Bacteroidota</taxon>
        <taxon>Cytophagia</taxon>
        <taxon>Cytophagales</taxon>
        <taxon>Spirosomataceae</taxon>
        <taxon>Larkinella</taxon>
    </lineage>
</organism>
<proteinExistence type="predicted"/>
<evidence type="ECO:0000313" key="7">
    <source>
        <dbReference type="EMBL" id="RCR69804.1"/>
    </source>
</evidence>
<gene>
    <name evidence="7" type="ORF">DUE52_10725</name>
</gene>
<evidence type="ECO:0000313" key="8">
    <source>
        <dbReference type="Proteomes" id="UP000253383"/>
    </source>
</evidence>
<dbReference type="SUPFAM" id="SSF56954">
    <property type="entry name" value="Outer membrane efflux proteins (OEP)"/>
    <property type="match status" value="1"/>
</dbReference>
<name>A0A368JSZ0_9BACT</name>
<dbReference type="EMBL" id="QOWE01000007">
    <property type="protein sequence ID" value="RCR69804.1"/>
    <property type="molecule type" value="Genomic_DNA"/>
</dbReference>
<evidence type="ECO:0000256" key="4">
    <source>
        <dbReference type="ARBA" id="ARBA00023136"/>
    </source>
</evidence>
<dbReference type="GO" id="GO:0009279">
    <property type="term" value="C:cell outer membrane"/>
    <property type="evidence" value="ECO:0007669"/>
    <property type="project" value="UniProtKB-SubCell"/>
</dbReference>
<dbReference type="GO" id="GO:1990281">
    <property type="term" value="C:efflux pump complex"/>
    <property type="evidence" value="ECO:0007669"/>
    <property type="project" value="TreeGrafter"/>
</dbReference>
<evidence type="ECO:0008006" key="9">
    <source>
        <dbReference type="Google" id="ProtNLM"/>
    </source>
</evidence>
<feature type="chain" id="PRO_5016827650" description="TolC family protein" evidence="6">
    <location>
        <begin position="33"/>
        <end position="271"/>
    </location>
</feature>
<dbReference type="OrthoDB" id="935706at2"/>
<keyword evidence="8" id="KW-1185">Reference proteome</keyword>